<dbReference type="KEGG" id="tsy:THSYN_21515"/>
<gene>
    <name evidence="2" type="ORF">THSYN_21515</name>
</gene>
<evidence type="ECO:0008006" key="4">
    <source>
        <dbReference type="Google" id="ProtNLM"/>
    </source>
</evidence>
<proteinExistence type="predicted"/>
<keyword evidence="1" id="KW-0732">Signal</keyword>
<organism evidence="2 3">
    <name type="scientific">Candidatus Thiodictyon syntrophicum</name>
    <dbReference type="NCBI Taxonomy" id="1166950"/>
    <lineage>
        <taxon>Bacteria</taxon>
        <taxon>Pseudomonadati</taxon>
        <taxon>Pseudomonadota</taxon>
        <taxon>Gammaproteobacteria</taxon>
        <taxon>Chromatiales</taxon>
        <taxon>Chromatiaceae</taxon>
        <taxon>Thiodictyon</taxon>
    </lineage>
</organism>
<dbReference type="OrthoDB" id="6332663at2"/>
<accession>A0A2K8UCH6</accession>
<reference evidence="2 3" key="1">
    <citation type="submission" date="2017-03" db="EMBL/GenBank/DDBJ databases">
        <title>Complete genome sequence of Candidatus 'Thiodictyon syntrophicum' sp. nov. strain Cad16T, a photolithoautotroph purple sulfur bacterium isolated from an alpine meromictic lake.</title>
        <authorList>
            <person name="Luedin S.M."/>
            <person name="Pothier J.F."/>
            <person name="Danza F."/>
            <person name="Storelli N."/>
            <person name="Wittwer M."/>
            <person name="Tonolla M."/>
        </authorList>
    </citation>
    <scope>NUCLEOTIDE SEQUENCE [LARGE SCALE GENOMIC DNA]</scope>
    <source>
        <strain evidence="2 3">Cad16T</strain>
    </source>
</reference>
<sequence>MSPPPPPRAAALLFPLALAVAPAALAVSLTNGDFATGNFTGWTRDTDGGPGGSPDFSIVGPPGAYAAQLQADYWSDPGNTASTPVNNVLFANTLVQELDTALSPGAAMRLTFDWLFTGEDGDPASGDTFSVAL</sequence>
<feature type="signal peptide" evidence="1">
    <location>
        <begin position="1"/>
        <end position="26"/>
    </location>
</feature>
<keyword evidence="3" id="KW-1185">Reference proteome</keyword>
<name>A0A2K8UCH6_9GAMM</name>
<dbReference type="AlphaFoldDB" id="A0A2K8UCH6"/>
<dbReference type="RefSeq" id="WP_100920956.1">
    <property type="nucleotide sequence ID" value="NZ_CP020370.1"/>
</dbReference>
<protein>
    <recommendedName>
        <fullName evidence="4">PEP-CTERM sorting domain-containing protein</fullName>
    </recommendedName>
</protein>
<dbReference type="EMBL" id="CP020370">
    <property type="protein sequence ID" value="AUB83266.1"/>
    <property type="molecule type" value="Genomic_DNA"/>
</dbReference>
<dbReference type="Proteomes" id="UP000232638">
    <property type="component" value="Chromosome"/>
</dbReference>
<evidence type="ECO:0000256" key="1">
    <source>
        <dbReference type="SAM" id="SignalP"/>
    </source>
</evidence>
<evidence type="ECO:0000313" key="3">
    <source>
        <dbReference type="Proteomes" id="UP000232638"/>
    </source>
</evidence>
<feature type="chain" id="PRO_5014609923" description="PEP-CTERM sorting domain-containing protein" evidence="1">
    <location>
        <begin position="27"/>
        <end position="133"/>
    </location>
</feature>
<evidence type="ECO:0000313" key="2">
    <source>
        <dbReference type="EMBL" id="AUB83266.1"/>
    </source>
</evidence>